<dbReference type="AlphaFoldDB" id="X0RYK3"/>
<evidence type="ECO:0008006" key="4">
    <source>
        <dbReference type="Google" id="ProtNLM"/>
    </source>
</evidence>
<name>X0RYK3_9ZZZZ</name>
<dbReference type="InterPro" id="IPR032257">
    <property type="entry name" value="DUF4830"/>
</dbReference>
<protein>
    <recommendedName>
        <fullName evidence="4">DUF4830 domain-containing protein</fullName>
    </recommendedName>
</protein>
<reference evidence="3" key="1">
    <citation type="journal article" date="2014" name="Front. Microbiol.">
        <title>High frequency of phylogenetically diverse reductive dehalogenase-homologous genes in deep subseafloor sedimentary metagenomes.</title>
        <authorList>
            <person name="Kawai M."/>
            <person name="Futagami T."/>
            <person name="Toyoda A."/>
            <person name="Takaki Y."/>
            <person name="Nishi S."/>
            <person name="Hori S."/>
            <person name="Arai W."/>
            <person name="Tsubouchi T."/>
            <person name="Morono Y."/>
            <person name="Uchiyama I."/>
            <person name="Ito T."/>
            <person name="Fujiyama A."/>
            <person name="Inagaki F."/>
            <person name="Takami H."/>
        </authorList>
    </citation>
    <scope>NUCLEOTIDE SEQUENCE</scope>
    <source>
        <strain evidence="3">Expedition CK06-06</strain>
    </source>
</reference>
<organism evidence="3">
    <name type="scientific">marine sediment metagenome</name>
    <dbReference type="NCBI Taxonomy" id="412755"/>
    <lineage>
        <taxon>unclassified sequences</taxon>
        <taxon>metagenomes</taxon>
        <taxon>ecological metagenomes</taxon>
    </lineage>
</organism>
<dbReference type="Pfam" id="PF16112">
    <property type="entry name" value="DUF4830"/>
    <property type="match status" value="1"/>
</dbReference>
<comment type="caution">
    <text evidence="3">The sequence shown here is derived from an EMBL/GenBank/DDBJ whole genome shotgun (WGS) entry which is preliminary data.</text>
</comment>
<accession>X0RYK3</accession>
<dbReference type="InterPro" id="IPR032256">
    <property type="entry name" value="DUF4829"/>
</dbReference>
<feature type="domain" description="DUF4830" evidence="2">
    <location>
        <begin position="1"/>
        <end position="58"/>
    </location>
</feature>
<sequence length="229" mass="26219">NELSKSIGLDFSKFLGTEVRIEIYNLNEPLPEFLKPQFGQKARGVIIKSEGRIIGAYVHKGRHSSFACSLDRKGLKEITNKDWDEWIDAYINYDNPIEIMLSKMSTEEVISTYYGALSRKDIKLSRACFTRKELCSDLSSNMDNSYLYNENFPDINLENVNNIIIVSLKELKHLAKINQPGEVEYEVKIETYFTDNLMVLKKRETTGYVILKRETARGGWRMGGIGTGP</sequence>
<gene>
    <name evidence="3" type="ORF">S01H1_13189</name>
</gene>
<feature type="domain" description="DUF4829" evidence="1">
    <location>
        <begin position="107"/>
        <end position="226"/>
    </location>
</feature>
<dbReference type="EMBL" id="BARS01006801">
    <property type="protein sequence ID" value="GAF73904.1"/>
    <property type="molecule type" value="Genomic_DNA"/>
</dbReference>
<proteinExistence type="predicted"/>
<dbReference type="Pfam" id="PF16111">
    <property type="entry name" value="DUF4829"/>
    <property type="match status" value="1"/>
</dbReference>
<feature type="non-terminal residue" evidence="3">
    <location>
        <position position="1"/>
    </location>
</feature>
<evidence type="ECO:0000259" key="1">
    <source>
        <dbReference type="Pfam" id="PF16111"/>
    </source>
</evidence>
<evidence type="ECO:0000313" key="3">
    <source>
        <dbReference type="EMBL" id="GAF73904.1"/>
    </source>
</evidence>
<evidence type="ECO:0000259" key="2">
    <source>
        <dbReference type="Pfam" id="PF16112"/>
    </source>
</evidence>